<sequence>MIYRILRNIKSQLSLSKVGKDLLTLALPIIGAHLLHTAYNLTDMIWVGALGSSAVAAVGSAGFFINIGWALASVITVGVNVKIAHSIGAKDWKSAGRFAISGLWGISFLSVLFTSVLLAWPDEFIGFFEMKDAHVNEMATSYLIIAASGSVLNFTNLFFISVFNAQGKTKISLKASLVGTSLNILLDPIFIFLLDLGVDGAAYATIIGRSVSLIYFIFAFQRSSSIRFKGYFPHLDKVKSIIKVGFPAAFQRISFSLIYIVMARIIAEWGPTAIAVQKIGVQIEAFTFMIVGGLMQAVTITVGKHFGAKDFDQIPKVFRAAWQMAFVVGLLTTLMFLLIPETLFSIFVPEKESILMGKNYLQILAISQLFMCMEMIAAAVFHGVGKTSVPAIVSVIFTSMRIPFAYVLGFCTILSLNGVWWSISLSSIIKGVLLFFILKAYFRKYNLRFEKVFVFSKKLLNNYGKL</sequence>
<evidence type="ECO:0000256" key="2">
    <source>
        <dbReference type="ARBA" id="ARBA00022448"/>
    </source>
</evidence>
<dbReference type="OrthoDB" id="9811110at2"/>
<dbReference type="PIRSF" id="PIRSF006603">
    <property type="entry name" value="DinF"/>
    <property type="match status" value="1"/>
</dbReference>
<dbReference type="GO" id="GO:0015297">
    <property type="term" value="F:antiporter activity"/>
    <property type="evidence" value="ECO:0007669"/>
    <property type="project" value="UniProtKB-KW"/>
</dbReference>
<evidence type="ECO:0000256" key="8">
    <source>
        <dbReference type="ARBA" id="ARBA00023136"/>
    </source>
</evidence>
<gene>
    <name evidence="11" type="ORF">DWB61_06565</name>
</gene>
<dbReference type="GO" id="GO:0005886">
    <property type="term" value="C:plasma membrane"/>
    <property type="evidence" value="ECO:0007669"/>
    <property type="project" value="UniProtKB-SubCell"/>
</dbReference>
<keyword evidence="8 10" id="KW-0472">Membrane</keyword>
<feature type="transmembrane region" description="Helical" evidence="10">
    <location>
        <begin position="140"/>
        <end position="163"/>
    </location>
</feature>
<feature type="transmembrane region" description="Helical" evidence="10">
    <location>
        <begin position="98"/>
        <end position="120"/>
    </location>
</feature>
<dbReference type="PANTHER" id="PTHR43298:SF2">
    <property type="entry name" value="FMN_FAD EXPORTER YEEO-RELATED"/>
    <property type="match status" value="1"/>
</dbReference>
<dbReference type="Proteomes" id="UP000285794">
    <property type="component" value="Unassembled WGS sequence"/>
</dbReference>
<dbReference type="NCBIfam" id="TIGR00797">
    <property type="entry name" value="matE"/>
    <property type="match status" value="1"/>
</dbReference>
<feature type="transmembrane region" description="Helical" evidence="10">
    <location>
        <begin position="241"/>
        <end position="267"/>
    </location>
</feature>
<proteinExistence type="predicted"/>
<dbReference type="EMBL" id="QQWG01000004">
    <property type="protein sequence ID" value="RRG23089.1"/>
    <property type="molecule type" value="Genomic_DNA"/>
</dbReference>
<evidence type="ECO:0000256" key="1">
    <source>
        <dbReference type="ARBA" id="ARBA00004651"/>
    </source>
</evidence>
<keyword evidence="4" id="KW-1003">Cell membrane</keyword>
<dbReference type="CDD" id="cd13140">
    <property type="entry name" value="MATE_like_1"/>
    <property type="match status" value="1"/>
</dbReference>
<dbReference type="InterPro" id="IPR050222">
    <property type="entry name" value="MATE_MdtK"/>
</dbReference>
<evidence type="ECO:0000313" key="11">
    <source>
        <dbReference type="EMBL" id="RRG23089.1"/>
    </source>
</evidence>
<dbReference type="GO" id="GO:0042910">
    <property type="term" value="F:xenobiotic transmembrane transporter activity"/>
    <property type="evidence" value="ECO:0007669"/>
    <property type="project" value="InterPro"/>
</dbReference>
<keyword evidence="6 10" id="KW-1133">Transmembrane helix</keyword>
<feature type="transmembrane region" description="Helical" evidence="10">
    <location>
        <begin position="175"/>
        <end position="194"/>
    </location>
</feature>
<protein>
    <recommendedName>
        <fullName evidence="9">Multidrug-efflux transporter</fullName>
    </recommendedName>
</protein>
<evidence type="ECO:0000256" key="5">
    <source>
        <dbReference type="ARBA" id="ARBA00022692"/>
    </source>
</evidence>
<feature type="transmembrane region" description="Helical" evidence="10">
    <location>
        <begin position="45"/>
        <end position="77"/>
    </location>
</feature>
<organism evidence="11 12">
    <name type="scientific">Ancylomarina euxinus</name>
    <dbReference type="NCBI Taxonomy" id="2283627"/>
    <lineage>
        <taxon>Bacteria</taxon>
        <taxon>Pseudomonadati</taxon>
        <taxon>Bacteroidota</taxon>
        <taxon>Bacteroidia</taxon>
        <taxon>Marinilabiliales</taxon>
        <taxon>Marinifilaceae</taxon>
        <taxon>Ancylomarina</taxon>
    </lineage>
</organism>
<evidence type="ECO:0000256" key="3">
    <source>
        <dbReference type="ARBA" id="ARBA00022449"/>
    </source>
</evidence>
<dbReference type="InterPro" id="IPR048279">
    <property type="entry name" value="MdtK-like"/>
</dbReference>
<evidence type="ECO:0000256" key="7">
    <source>
        <dbReference type="ARBA" id="ARBA00023065"/>
    </source>
</evidence>
<dbReference type="AlphaFoldDB" id="A0A425Y4A3"/>
<keyword evidence="3" id="KW-0050">Antiport</keyword>
<keyword evidence="5 10" id="KW-0812">Transmembrane</keyword>
<evidence type="ECO:0000256" key="10">
    <source>
        <dbReference type="SAM" id="Phobius"/>
    </source>
</evidence>
<reference evidence="11 12" key="1">
    <citation type="submission" date="2018-07" db="EMBL/GenBank/DDBJ databases">
        <title>Draft genome sequence of Ancylomarina sp. M1P.</title>
        <authorList>
            <person name="Yadav S."/>
            <person name="Villanueva L."/>
            <person name="Damste J.S.S."/>
        </authorList>
    </citation>
    <scope>NUCLEOTIDE SEQUENCE [LARGE SCALE GENOMIC DNA]</scope>
    <source>
        <strain evidence="11 12">M1P</strain>
    </source>
</reference>
<dbReference type="Pfam" id="PF01554">
    <property type="entry name" value="MatE"/>
    <property type="match status" value="2"/>
</dbReference>
<evidence type="ECO:0000256" key="4">
    <source>
        <dbReference type="ARBA" id="ARBA00022475"/>
    </source>
</evidence>
<name>A0A425Y4A3_9BACT</name>
<comment type="subcellular location">
    <subcellularLocation>
        <location evidence="1">Cell membrane</location>
        <topology evidence="1">Multi-pass membrane protein</topology>
    </subcellularLocation>
</comment>
<dbReference type="GO" id="GO:0006811">
    <property type="term" value="P:monoatomic ion transport"/>
    <property type="evidence" value="ECO:0007669"/>
    <property type="project" value="UniProtKB-KW"/>
</dbReference>
<keyword evidence="2" id="KW-0813">Transport</keyword>
<feature type="transmembrane region" description="Helical" evidence="10">
    <location>
        <begin position="324"/>
        <end position="348"/>
    </location>
</feature>
<dbReference type="RefSeq" id="WP_125030092.1">
    <property type="nucleotide sequence ID" value="NZ_JAPXVP010000004.1"/>
</dbReference>
<comment type="caution">
    <text evidence="11">The sequence shown here is derived from an EMBL/GenBank/DDBJ whole genome shotgun (WGS) entry which is preliminary data.</text>
</comment>
<accession>A0A425Y4A3</accession>
<feature type="transmembrane region" description="Helical" evidence="10">
    <location>
        <begin position="200"/>
        <end position="220"/>
    </location>
</feature>
<dbReference type="InterPro" id="IPR002528">
    <property type="entry name" value="MATE_fam"/>
</dbReference>
<feature type="transmembrane region" description="Helical" evidence="10">
    <location>
        <begin position="360"/>
        <end position="384"/>
    </location>
</feature>
<feature type="transmembrane region" description="Helical" evidence="10">
    <location>
        <begin position="21"/>
        <end position="39"/>
    </location>
</feature>
<feature type="transmembrane region" description="Helical" evidence="10">
    <location>
        <begin position="279"/>
        <end position="303"/>
    </location>
</feature>
<feature type="transmembrane region" description="Helical" evidence="10">
    <location>
        <begin position="421"/>
        <end position="442"/>
    </location>
</feature>
<keyword evidence="7" id="KW-0406">Ion transport</keyword>
<dbReference type="PANTHER" id="PTHR43298">
    <property type="entry name" value="MULTIDRUG RESISTANCE PROTEIN NORM-RELATED"/>
    <property type="match status" value="1"/>
</dbReference>
<evidence type="ECO:0000256" key="9">
    <source>
        <dbReference type="ARBA" id="ARBA00031636"/>
    </source>
</evidence>
<evidence type="ECO:0000256" key="6">
    <source>
        <dbReference type="ARBA" id="ARBA00022989"/>
    </source>
</evidence>
<feature type="transmembrane region" description="Helical" evidence="10">
    <location>
        <begin position="391"/>
        <end position="415"/>
    </location>
</feature>
<keyword evidence="12" id="KW-1185">Reference proteome</keyword>
<evidence type="ECO:0000313" key="12">
    <source>
        <dbReference type="Proteomes" id="UP000285794"/>
    </source>
</evidence>